<proteinExistence type="predicted"/>
<dbReference type="InterPro" id="IPR001387">
    <property type="entry name" value="Cro/C1-type_HTH"/>
</dbReference>
<gene>
    <name evidence="2" type="ORF">ELLFYP107_02674</name>
</gene>
<evidence type="ECO:0000313" key="2">
    <source>
        <dbReference type="EMBL" id="VYU25909.1"/>
    </source>
</evidence>
<dbReference type="Gene3D" id="1.10.260.40">
    <property type="entry name" value="lambda repressor-like DNA-binding domains"/>
    <property type="match status" value="1"/>
</dbReference>
<dbReference type="EMBL" id="CACRTT010000022">
    <property type="protein sequence ID" value="VYU25909.1"/>
    <property type="molecule type" value="Genomic_DNA"/>
</dbReference>
<protein>
    <submittedName>
        <fullName evidence="2">Anaerobic benzoate catabolism transcriptional regulator</fullName>
    </submittedName>
</protein>
<feature type="domain" description="HTH cro/C1-type" evidence="1">
    <location>
        <begin position="38"/>
        <end position="92"/>
    </location>
</feature>
<evidence type="ECO:0000259" key="1">
    <source>
        <dbReference type="PROSITE" id="PS50943"/>
    </source>
</evidence>
<dbReference type="SMART" id="SM00530">
    <property type="entry name" value="HTH_XRE"/>
    <property type="match status" value="1"/>
</dbReference>
<dbReference type="SUPFAM" id="SSF47413">
    <property type="entry name" value="lambda repressor-like DNA-binding domains"/>
    <property type="match status" value="1"/>
</dbReference>
<dbReference type="Pfam" id="PF01381">
    <property type="entry name" value="HTH_3"/>
    <property type="match status" value="1"/>
</dbReference>
<sequence length="114" mass="12714">MGFARRYAFCMSEMSKNEKMARKDPLVQRLSADLGSRLLDVRTSEGLSQNTLAEMVGTKHPRISNLEGGLVDVRLSDIVKLARALDVNPGELLDLAAYKLEDYPLPLPDNHARM</sequence>
<accession>A0A6N3DFR7</accession>
<dbReference type="PROSITE" id="PS50943">
    <property type="entry name" value="HTH_CROC1"/>
    <property type="match status" value="1"/>
</dbReference>
<organism evidence="2">
    <name type="scientific">Eggerthella lenta</name>
    <name type="common">Eubacterium lentum</name>
    <dbReference type="NCBI Taxonomy" id="84112"/>
    <lineage>
        <taxon>Bacteria</taxon>
        <taxon>Bacillati</taxon>
        <taxon>Actinomycetota</taxon>
        <taxon>Coriobacteriia</taxon>
        <taxon>Eggerthellales</taxon>
        <taxon>Eggerthellaceae</taxon>
        <taxon>Eggerthella</taxon>
    </lineage>
</organism>
<dbReference type="CDD" id="cd00093">
    <property type="entry name" value="HTH_XRE"/>
    <property type="match status" value="1"/>
</dbReference>
<reference evidence="2" key="1">
    <citation type="submission" date="2019-11" db="EMBL/GenBank/DDBJ databases">
        <authorList>
            <person name="Feng L."/>
        </authorList>
    </citation>
    <scope>NUCLEOTIDE SEQUENCE</scope>
    <source>
        <strain evidence="2">ElentaLFYP107</strain>
    </source>
</reference>
<dbReference type="GO" id="GO:0003677">
    <property type="term" value="F:DNA binding"/>
    <property type="evidence" value="ECO:0007669"/>
    <property type="project" value="InterPro"/>
</dbReference>
<dbReference type="AlphaFoldDB" id="A0A6N3DFR7"/>
<dbReference type="InterPro" id="IPR010982">
    <property type="entry name" value="Lambda_DNA-bd_dom_sf"/>
</dbReference>
<name>A0A6N3DFR7_EGGLN</name>